<comment type="caution">
    <text evidence="3">The sequence shown here is derived from an EMBL/GenBank/DDBJ whole genome shotgun (WGS) entry which is preliminary data.</text>
</comment>
<feature type="non-terminal residue" evidence="3">
    <location>
        <position position="135"/>
    </location>
</feature>
<accession>X1I8Y6</accession>
<evidence type="ECO:0000256" key="1">
    <source>
        <dbReference type="ARBA" id="ARBA00022679"/>
    </source>
</evidence>
<protein>
    <recommendedName>
        <fullName evidence="2">Glycosyl transferase family 51 domain-containing protein</fullName>
    </recommendedName>
</protein>
<evidence type="ECO:0000313" key="3">
    <source>
        <dbReference type="EMBL" id="GAH78157.1"/>
    </source>
</evidence>
<dbReference type="AlphaFoldDB" id="X1I8Y6"/>
<dbReference type="InterPro" id="IPR036950">
    <property type="entry name" value="PBP_transglycosylase"/>
</dbReference>
<dbReference type="Pfam" id="PF00912">
    <property type="entry name" value="Transgly"/>
    <property type="match status" value="1"/>
</dbReference>
<organism evidence="3">
    <name type="scientific">marine sediment metagenome</name>
    <dbReference type="NCBI Taxonomy" id="412755"/>
    <lineage>
        <taxon>unclassified sequences</taxon>
        <taxon>metagenomes</taxon>
        <taxon>ecological metagenomes</taxon>
    </lineage>
</organism>
<dbReference type="PANTHER" id="PTHR32282:SF33">
    <property type="entry name" value="PEPTIDOGLYCAN GLYCOSYLTRANSFERASE"/>
    <property type="match status" value="1"/>
</dbReference>
<sequence length="135" mass="15441">MIGKISTDLPHIDELTPREQPLTTEIYASDGSLLAYLHAEEDRKIVPLNEISRYVINATIAREDERFYEHPGFDIEAIIRALLMNIIEGKIVEGGSTITQSYIEKISENITNIEVMNKKNPNIFIIFALFFLIFL</sequence>
<dbReference type="SUPFAM" id="SSF53955">
    <property type="entry name" value="Lysozyme-like"/>
    <property type="match status" value="1"/>
</dbReference>
<keyword evidence="1" id="KW-0808">Transferase</keyword>
<dbReference type="GO" id="GO:0008955">
    <property type="term" value="F:peptidoglycan glycosyltransferase activity"/>
    <property type="evidence" value="ECO:0007669"/>
    <property type="project" value="TreeGrafter"/>
</dbReference>
<name>X1I8Y6_9ZZZZ</name>
<dbReference type="Gene3D" id="1.10.3810.10">
    <property type="entry name" value="Biosynthetic peptidoglycan transglycosylase-like"/>
    <property type="match status" value="1"/>
</dbReference>
<dbReference type="GO" id="GO:0009252">
    <property type="term" value="P:peptidoglycan biosynthetic process"/>
    <property type="evidence" value="ECO:0007669"/>
    <property type="project" value="TreeGrafter"/>
</dbReference>
<dbReference type="GO" id="GO:0030288">
    <property type="term" value="C:outer membrane-bounded periplasmic space"/>
    <property type="evidence" value="ECO:0007669"/>
    <property type="project" value="TreeGrafter"/>
</dbReference>
<dbReference type="InterPro" id="IPR001264">
    <property type="entry name" value="Glyco_trans_51"/>
</dbReference>
<gene>
    <name evidence="3" type="ORF">S03H2_67813</name>
</gene>
<feature type="domain" description="Glycosyl transferase family 51" evidence="2">
    <location>
        <begin position="31"/>
        <end position="108"/>
    </location>
</feature>
<dbReference type="InterPro" id="IPR023346">
    <property type="entry name" value="Lysozyme-like_dom_sf"/>
</dbReference>
<dbReference type="EMBL" id="BARU01044473">
    <property type="protein sequence ID" value="GAH78157.1"/>
    <property type="molecule type" value="Genomic_DNA"/>
</dbReference>
<dbReference type="InterPro" id="IPR050396">
    <property type="entry name" value="Glycosyltr_51/Transpeptidase"/>
</dbReference>
<dbReference type="PANTHER" id="PTHR32282">
    <property type="entry name" value="BINDING PROTEIN TRANSPEPTIDASE, PUTATIVE-RELATED"/>
    <property type="match status" value="1"/>
</dbReference>
<evidence type="ECO:0000259" key="2">
    <source>
        <dbReference type="Pfam" id="PF00912"/>
    </source>
</evidence>
<proteinExistence type="predicted"/>
<reference evidence="3" key="1">
    <citation type="journal article" date="2014" name="Front. Microbiol.">
        <title>High frequency of phylogenetically diverse reductive dehalogenase-homologous genes in deep subseafloor sedimentary metagenomes.</title>
        <authorList>
            <person name="Kawai M."/>
            <person name="Futagami T."/>
            <person name="Toyoda A."/>
            <person name="Takaki Y."/>
            <person name="Nishi S."/>
            <person name="Hori S."/>
            <person name="Arai W."/>
            <person name="Tsubouchi T."/>
            <person name="Morono Y."/>
            <person name="Uchiyama I."/>
            <person name="Ito T."/>
            <person name="Fujiyama A."/>
            <person name="Inagaki F."/>
            <person name="Takami H."/>
        </authorList>
    </citation>
    <scope>NUCLEOTIDE SEQUENCE</scope>
    <source>
        <strain evidence="3">Expedition CK06-06</strain>
    </source>
</reference>